<protein>
    <submittedName>
        <fullName evidence="1">Uncharacterized protein</fullName>
    </submittedName>
</protein>
<comment type="caution">
    <text evidence="1">The sequence shown here is derived from an EMBL/GenBank/DDBJ whole genome shotgun (WGS) entry which is preliminary data.</text>
</comment>
<sequence length="156" mass="17480">MLIELVEYNVCVYIALELDNDAHAVSVGLVAKIRYAVDFFLVHKFGDALNKPCLINLIRYLRHDNTRAVRLELVDFGLGPCNDATAAGRIRASDAACTHDDAAGREVWAFDILHQLVDGNVRIVNKRRDGVNCFAQVMRRYVRGHAHGDTARAVYQ</sequence>
<dbReference type="EMBL" id="VSSQ01053638">
    <property type="protein sequence ID" value="MPN07639.1"/>
    <property type="molecule type" value="Genomic_DNA"/>
</dbReference>
<organism evidence="1">
    <name type="scientific">bioreactor metagenome</name>
    <dbReference type="NCBI Taxonomy" id="1076179"/>
    <lineage>
        <taxon>unclassified sequences</taxon>
        <taxon>metagenomes</taxon>
        <taxon>ecological metagenomes</taxon>
    </lineage>
</organism>
<dbReference type="AlphaFoldDB" id="A0A645F2I4"/>
<accession>A0A645F2I4</accession>
<proteinExistence type="predicted"/>
<reference evidence="1" key="1">
    <citation type="submission" date="2019-08" db="EMBL/GenBank/DDBJ databases">
        <authorList>
            <person name="Kucharzyk K."/>
            <person name="Murdoch R.W."/>
            <person name="Higgins S."/>
            <person name="Loffler F."/>
        </authorList>
    </citation>
    <scope>NUCLEOTIDE SEQUENCE</scope>
</reference>
<evidence type="ECO:0000313" key="1">
    <source>
        <dbReference type="EMBL" id="MPN07639.1"/>
    </source>
</evidence>
<gene>
    <name evidence="1" type="ORF">SDC9_154910</name>
</gene>
<name>A0A645F2I4_9ZZZZ</name>